<name>A0A9X3UHY7_9HYPH</name>
<accession>A0A9X3UHY7</accession>
<gene>
    <name evidence="1" type="ORF">OQ273_09460</name>
</gene>
<evidence type="ECO:0000313" key="2">
    <source>
        <dbReference type="Proteomes" id="UP001151234"/>
    </source>
</evidence>
<protein>
    <submittedName>
        <fullName evidence="1">Uncharacterized protein</fullName>
    </submittedName>
</protein>
<sequence length="176" mass="19720">MVDIVPATLRDVSYIAANMRPCDREEIYCQLPPGTKPAEIAAFCIGGGRSWAAFDRGQPRGAFGFSEISDGVLNGWAFGRPGFERCIPAVTRFVFSEVVPGWLEQGIRRIEVRTIETHTSAHRWLEAAGAERCCALEDWGRNGECFRLYAWICRTVPEDIFTRWQTTDSAQRANSA</sequence>
<dbReference type="SUPFAM" id="SSF55729">
    <property type="entry name" value="Acyl-CoA N-acyltransferases (Nat)"/>
    <property type="match status" value="1"/>
</dbReference>
<dbReference type="RefSeq" id="WP_267990198.1">
    <property type="nucleotide sequence ID" value="NZ_JAPJZI010000001.1"/>
</dbReference>
<reference evidence="1" key="1">
    <citation type="submission" date="2022-11" db="EMBL/GenBank/DDBJ databases">
        <title>Draft genome sequence of Hoeflea poritis E7-10 and Hoeflea prorocentri PM5-8, separated from scleractinian coral Porites lutea and marine dinoflagellate.</title>
        <authorList>
            <person name="Zhang G."/>
            <person name="Wei Q."/>
            <person name="Cai L."/>
        </authorList>
    </citation>
    <scope>NUCLEOTIDE SEQUENCE</scope>
    <source>
        <strain evidence="1">PM5-8</strain>
    </source>
</reference>
<proteinExistence type="predicted"/>
<dbReference type="AlphaFoldDB" id="A0A9X3UHY7"/>
<dbReference type="EMBL" id="JAPJZI010000001">
    <property type="protein sequence ID" value="MDA5398794.1"/>
    <property type="molecule type" value="Genomic_DNA"/>
</dbReference>
<dbReference type="InterPro" id="IPR016181">
    <property type="entry name" value="Acyl_CoA_acyltransferase"/>
</dbReference>
<keyword evidence="2" id="KW-1185">Reference proteome</keyword>
<organism evidence="1 2">
    <name type="scientific">Hoeflea prorocentri</name>
    <dbReference type="NCBI Taxonomy" id="1922333"/>
    <lineage>
        <taxon>Bacteria</taxon>
        <taxon>Pseudomonadati</taxon>
        <taxon>Pseudomonadota</taxon>
        <taxon>Alphaproteobacteria</taxon>
        <taxon>Hyphomicrobiales</taxon>
        <taxon>Rhizobiaceae</taxon>
        <taxon>Hoeflea</taxon>
    </lineage>
</organism>
<comment type="caution">
    <text evidence="1">The sequence shown here is derived from an EMBL/GenBank/DDBJ whole genome shotgun (WGS) entry which is preliminary data.</text>
</comment>
<evidence type="ECO:0000313" key="1">
    <source>
        <dbReference type="EMBL" id="MDA5398794.1"/>
    </source>
</evidence>
<dbReference type="Proteomes" id="UP001151234">
    <property type="component" value="Unassembled WGS sequence"/>
</dbReference>